<feature type="region of interest" description="Disordered" evidence="4">
    <location>
        <begin position="590"/>
        <end position="613"/>
    </location>
</feature>
<protein>
    <recommendedName>
        <fullName evidence="5">Xylanolytic transcriptional activator regulatory domain-containing protein</fullName>
    </recommendedName>
</protein>
<proteinExistence type="predicted"/>
<dbReference type="PANTHER" id="PTHR47424">
    <property type="entry name" value="REGULATORY PROTEIN GAL4"/>
    <property type="match status" value="1"/>
</dbReference>
<dbReference type="InterPro" id="IPR051127">
    <property type="entry name" value="Fungal_SecMet_Regulators"/>
</dbReference>
<keyword evidence="3" id="KW-0539">Nucleus</keyword>
<dbReference type="GO" id="GO:0006351">
    <property type="term" value="P:DNA-templated transcription"/>
    <property type="evidence" value="ECO:0007669"/>
    <property type="project" value="InterPro"/>
</dbReference>
<reference evidence="6" key="2">
    <citation type="submission" date="2020-05" db="EMBL/GenBank/DDBJ databases">
        <authorList>
            <person name="Kim H.-S."/>
            <person name="Proctor R.H."/>
            <person name="Brown D.W."/>
        </authorList>
    </citation>
    <scope>NUCLEOTIDE SEQUENCE</scope>
    <source>
        <strain evidence="6">NRRL 20472</strain>
    </source>
</reference>
<keyword evidence="2" id="KW-0804">Transcription</keyword>
<gene>
    <name evidence="6" type="ORF">FSARC_9366</name>
</gene>
<accession>A0A8H4TRA5</accession>
<dbReference type="Pfam" id="PF04082">
    <property type="entry name" value="Fungal_trans"/>
    <property type="match status" value="1"/>
</dbReference>
<comment type="caution">
    <text evidence="6">The sequence shown here is derived from an EMBL/GenBank/DDBJ whole genome shotgun (WGS) entry which is preliminary data.</text>
</comment>
<evidence type="ECO:0000256" key="4">
    <source>
        <dbReference type="SAM" id="MobiDB-lite"/>
    </source>
</evidence>
<dbReference type="GO" id="GO:0000435">
    <property type="term" value="P:positive regulation of transcription from RNA polymerase II promoter by galactose"/>
    <property type="evidence" value="ECO:0007669"/>
    <property type="project" value="TreeGrafter"/>
</dbReference>
<dbReference type="GO" id="GO:0000981">
    <property type="term" value="F:DNA-binding transcription factor activity, RNA polymerase II-specific"/>
    <property type="evidence" value="ECO:0007669"/>
    <property type="project" value="TreeGrafter"/>
</dbReference>
<reference evidence="6" key="1">
    <citation type="journal article" date="2020" name="BMC Genomics">
        <title>Correction to: Identification and distribution of gene clusters required for synthesis of sphingolipid metabolism inhibitors in diverse species of the filamentous fungus Fusarium.</title>
        <authorList>
            <person name="Kim H.S."/>
            <person name="Lohmar J.M."/>
            <person name="Busman M."/>
            <person name="Brown D.W."/>
            <person name="Naumann T.A."/>
            <person name="Divon H.H."/>
            <person name="Lysoe E."/>
            <person name="Uhlig S."/>
            <person name="Proctor R.H."/>
        </authorList>
    </citation>
    <scope>NUCLEOTIDE SEQUENCE</scope>
    <source>
        <strain evidence="6">NRRL 20472</strain>
    </source>
</reference>
<evidence type="ECO:0000256" key="2">
    <source>
        <dbReference type="ARBA" id="ARBA00023163"/>
    </source>
</evidence>
<feature type="compositionally biased region" description="Polar residues" evidence="4">
    <location>
        <begin position="600"/>
        <end position="613"/>
    </location>
</feature>
<sequence length="613" mass="69574">MRTRQDVLLKNKSHSVYAIIDRRIPHINVSSTTKSTPQEHTSTYRRELRNVSNEPREPQFVGPTRSAYSFQIAENSLMGTTIRTPAMSPTESGPVIESPRQSPALEDVDVLATLGVTEIQRLLEIYDEEVQSIYPFIDVKELSEKVTSILQSSTPYETRTGNNLKDVQMVKLAVASSVAIEAQGQNNISKRLIDDVEPVICRVSGEAFIDLQELQLMIMLSIYWFHCGEELLAWRSIGMAGRETLEVGLHRRASLLENFKDAPERDLAMRCFWCVYILDRRWSYGTSLSFGISDRDIDPQLPEPNDHPYLCCMIAYARLCSKVWEELPLDSSPLSVPKDKVDFFDFLTQKWIHSIPDDLQLVYPRLSQAPRHQPRVLQRLRTLLYLRGNHIRNLVLRHHVLSTANLRADMQGARLVVSLAQDTIQVLVHLNETSDIYARQKHTFNYFLTAALASILLAVCHGPDVFADRCRQSFLDAVRLLKGTSQQGQLSRRLWRSIRGTIHRALSLESPITPSGNTVNSGITQQDENNEAQRSQSIVRDTQTNWSRYGTANSFNPDQSVNDMFGLETDLLNMFSAFEQDNMFKNGQVNGLLDGERGNDQQSQGLSPFNGTF</sequence>
<dbReference type="AlphaFoldDB" id="A0A8H4TRA5"/>
<keyword evidence="7" id="KW-1185">Reference proteome</keyword>
<evidence type="ECO:0000256" key="3">
    <source>
        <dbReference type="ARBA" id="ARBA00023242"/>
    </source>
</evidence>
<dbReference type="GO" id="GO:0008270">
    <property type="term" value="F:zinc ion binding"/>
    <property type="evidence" value="ECO:0007669"/>
    <property type="project" value="InterPro"/>
</dbReference>
<evidence type="ECO:0000313" key="6">
    <source>
        <dbReference type="EMBL" id="KAF4962588.1"/>
    </source>
</evidence>
<dbReference type="EMBL" id="JABEXW010000533">
    <property type="protein sequence ID" value="KAF4962588.1"/>
    <property type="molecule type" value="Genomic_DNA"/>
</dbReference>
<dbReference type="SMART" id="SM00906">
    <property type="entry name" value="Fungal_trans"/>
    <property type="match status" value="1"/>
</dbReference>
<evidence type="ECO:0000313" key="7">
    <source>
        <dbReference type="Proteomes" id="UP000622797"/>
    </source>
</evidence>
<evidence type="ECO:0000259" key="5">
    <source>
        <dbReference type="SMART" id="SM00906"/>
    </source>
</evidence>
<organism evidence="6 7">
    <name type="scientific">Fusarium sarcochroum</name>
    <dbReference type="NCBI Taxonomy" id="1208366"/>
    <lineage>
        <taxon>Eukaryota</taxon>
        <taxon>Fungi</taxon>
        <taxon>Dikarya</taxon>
        <taxon>Ascomycota</taxon>
        <taxon>Pezizomycotina</taxon>
        <taxon>Sordariomycetes</taxon>
        <taxon>Hypocreomycetidae</taxon>
        <taxon>Hypocreales</taxon>
        <taxon>Nectriaceae</taxon>
        <taxon>Fusarium</taxon>
        <taxon>Fusarium lateritium species complex</taxon>
    </lineage>
</organism>
<dbReference type="GO" id="GO:0005634">
    <property type="term" value="C:nucleus"/>
    <property type="evidence" value="ECO:0007669"/>
    <property type="project" value="TreeGrafter"/>
</dbReference>
<feature type="region of interest" description="Disordered" evidence="4">
    <location>
        <begin position="510"/>
        <end position="538"/>
    </location>
</feature>
<dbReference type="PANTHER" id="PTHR47424:SF5">
    <property type="entry name" value="ZN(II)2CYS6 TRANSCRIPTION FACTOR (EUROFUNG)"/>
    <property type="match status" value="1"/>
</dbReference>
<dbReference type="Proteomes" id="UP000622797">
    <property type="component" value="Unassembled WGS sequence"/>
</dbReference>
<dbReference type="InterPro" id="IPR007219">
    <property type="entry name" value="XnlR_reg_dom"/>
</dbReference>
<feature type="domain" description="Xylanolytic transcriptional activator regulatory" evidence="5">
    <location>
        <begin position="233"/>
        <end position="308"/>
    </location>
</feature>
<dbReference type="OrthoDB" id="39175at2759"/>
<name>A0A8H4TRA5_9HYPO</name>
<evidence type="ECO:0000256" key="1">
    <source>
        <dbReference type="ARBA" id="ARBA00023015"/>
    </source>
</evidence>
<dbReference type="GO" id="GO:0000978">
    <property type="term" value="F:RNA polymerase II cis-regulatory region sequence-specific DNA binding"/>
    <property type="evidence" value="ECO:0007669"/>
    <property type="project" value="TreeGrafter"/>
</dbReference>
<keyword evidence="1" id="KW-0805">Transcription regulation</keyword>
<dbReference type="CDD" id="cd12148">
    <property type="entry name" value="fungal_TF_MHR"/>
    <property type="match status" value="1"/>
</dbReference>